<feature type="domain" description="Secretion system C-terminal sorting" evidence="2">
    <location>
        <begin position="705"/>
        <end position="781"/>
    </location>
</feature>
<organism evidence="3 4">
    <name type="scientific">Rhodohalobacter sulfatireducens</name>
    <dbReference type="NCBI Taxonomy" id="2911366"/>
    <lineage>
        <taxon>Bacteria</taxon>
        <taxon>Pseudomonadati</taxon>
        <taxon>Balneolota</taxon>
        <taxon>Balneolia</taxon>
        <taxon>Balneolales</taxon>
        <taxon>Balneolaceae</taxon>
        <taxon>Rhodohalobacter</taxon>
    </lineage>
</organism>
<dbReference type="Gene3D" id="2.60.40.4070">
    <property type="match status" value="1"/>
</dbReference>
<comment type="caution">
    <text evidence="3">The sequence shown here is derived from an EMBL/GenBank/DDBJ whole genome shotgun (WGS) entry which is preliminary data.</text>
</comment>
<dbReference type="NCBIfam" id="TIGR04183">
    <property type="entry name" value="Por_Secre_tail"/>
    <property type="match status" value="1"/>
</dbReference>
<sequence length="783" mass="86499">MTYEIGGEFYTQNSSGDDSYLPSSPFSNPGTDPVDIYKITYDPDNAACDNSIDVFPERNEVEIIDYNDIIDVDLTPDANQVRVINNDNTIEYKSDNTSGATFNTNYTTELTNVVSVPDLRSYWTVDGNALDGDTDPFKFFFAFNFIDAVGDPIAIDPDQLILVTERWGNSEIASHALDINGDIVGDQVQITGISKPDLYSWNTTITSSEDANDTQEQWLILYESSLHNTGSTEIFGFDVDLKSTYADGSILGFRNPGTLLLNGDCWRMLSSSPFQGTTYSDILEPIWTQGLANSDAPTLSASESNVFLWDNSETGNSTSGWTTDFFDGNELDLNTTAPPGTGFLVSVFDDDNFDAPGGTGFPKELTVEGIENTGPITITDSESNPENTGELNSNDEGWTLLGNPFGAPLIFSEFTGNTGTDGIQNVAYVYDRNWATSEPSTGSDSPGPTNGNIGGWRTTDGTYGDIEDGRIAPFQGFFVQNDATTTNRQVTFEEDDRGSLTFDPDDGTEDEWFFYGKNNNVQQEDYIRLYVEGEQTYNSAWITLSDHGSTQRTNRDAYELEPFSENFSMLSTRKSDELFDIGHFPNDEQTIIPLNLETTLPGTYKLKITESNLIGSELVFTDTQENVTLPLNEEFEYEFEVRQAAKVNPDPLRCGATGQELAAKFKPKKAKVTSTEDRFIIQHASAVQNPGDGETPSQVQLNQNYPNPFNPTTQISYSIPQQSDVLLEVYDLTGKLITTLVNETVSSGTHSVTFDAENLSSGVYMYRLQTANRVLSRKLTVIK</sequence>
<feature type="compositionally biased region" description="Polar residues" evidence="1">
    <location>
        <begin position="10"/>
        <end position="27"/>
    </location>
</feature>
<evidence type="ECO:0000256" key="1">
    <source>
        <dbReference type="SAM" id="MobiDB-lite"/>
    </source>
</evidence>
<evidence type="ECO:0000313" key="3">
    <source>
        <dbReference type="EMBL" id="MCG2590267.1"/>
    </source>
</evidence>
<feature type="region of interest" description="Disordered" evidence="1">
    <location>
        <begin position="436"/>
        <end position="462"/>
    </location>
</feature>
<gene>
    <name evidence="3" type="ORF">L6773_16950</name>
</gene>
<protein>
    <submittedName>
        <fullName evidence="3">T9SS type A sorting domain-containing protein</fullName>
    </submittedName>
</protein>
<reference evidence="3" key="1">
    <citation type="submission" date="2022-01" db="EMBL/GenBank/DDBJ databases">
        <authorList>
            <person name="Wang Y."/>
        </authorList>
    </citation>
    <scope>NUCLEOTIDE SEQUENCE</scope>
    <source>
        <strain evidence="3">WB101</strain>
    </source>
</reference>
<dbReference type="InterPro" id="IPR026444">
    <property type="entry name" value="Secre_tail"/>
</dbReference>
<evidence type="ECO:0000259" key="2">
    <source>
        <dbReference type="Pfam" id="PF18962"/>
    </source>
</evidence>
<name>A0ABS9KHE0_9BACT</name>
<feature type="region of interest" description="Disordered" evidence="1">
    <location>
        <begin position="1"/>
        <end position="27"/>
    </location>
</feature>
<keyword evidence="4" id="KW-1185">Reference proteome</keyword>
<accession>A0ABS9KHE0</accession>
<dbReference type="Pfam" id="PF18962">
    <property type="entry name" value="Por_Secre_tail"/>
    <property type="match status" value="1"/>
</dbReference>
<dbReference type="Proteomes" id="UP001165366">
    <property type="component" value="Unassembled WGS sequence"/>
</dbReference>
<evidence type="ECO:0000313" key="4">
    <source>
        <dbReference type="Proteomes" id="UP001165366"/>
    </source>
</evidence>
<dbReference type="RefSeq" id="WP_237855637.1">
    <property type="nucleotide sequence ID" value="NZ_JAKLWS010000029.1"/>
</dbReference>
<proteinExistence type="predicted"/>
<dbReference type="EMBL" id="JAKLWS010000029">
    <property type="protein sequence ID" value="MCG2590267.1"/>
    <property type="molecule type" value="Genomic_DNA"/>
</dbReference>
<reference evidence="3" key="2">
    <citation type="submission" date="2024-05" db="EMBL/GenBank/DDBJ databases">
        <title>Rhodohalobacter halophilus gen. nov., sp. nov., a moderately halophilic member of the family Balneolaceae.</title>
        <authorList>
            <person name="Xia J."/>
        </authorList>
    </citation>
    <scope>NUCLEOTIDE SEQUENCE</scope>
    <source>
        <strain evidence="3">WB101</strain>
    </source>
</reference>
<feature type="compositionally biased region" description="Polar residues" evidence="1">
    <location>
        <begin position="436"/>
        <end position="451"/>
    </location>
</feature>